<comment type="similarity">
    <text evidence="1">Belongs to the LysR transcriptional regulatory family.</text>
</comment>
<keyword evidence="7" id="KW-1185">Reference proteome</keyword>
<dbReference type="InterPro" id="IPR005119">
    <property type="entry name" value="LysR_subst-bd"/>
</dbReference>
<keyword evidence="3 6" id="KW-0238">DNA-binding</keyword>
<dbReference type="SUPFAM" id="SSF46785">
    <property type="entry name" value="Winged helix' DNA-binding domain"/>
    <property type="match status" value="1"/>
</dbReference>
<evidence type="ECO:0000256" key="3">
    <source>
        <dbReference type="ARBA" id="ARBA00023125"/>
    </source>
</evidence>
<accession>A0ABT9QAX9</accession>
<dbReference type="Pfam" id="PF00126">
    <property type="entry name" value="HTH_1"/>
    <property type="match status" value="1"/>
</dbReference>
<dbReference type="PRINTS" id="PR00039">
    <property type="entry name" value="HTHLYSR"/>
</dbReference>
<organism evidence="6 7">
    <name type="scientific">Streptosporangium lutulentum</name>
    <dbReference type="NCBI Taxonomy" id="1461250"/>
    <lineage>
        <taxon>Bacteria</taxon>
        <taxon>Bacillati</taxon>
        <taxon>Actinomycetota</taxon>
        <taxon>Actinomycetes</taxon>
        <taxon>Streptosporangiales</taxon>
        <taxon>Streptosporangiaceae</taxon>
        <taxon>Streptosporangium</taxon>
    </lineage>
</organism>
<dbReference type="InterPro" id="IPR036388">
    <property type="entry name" value="WH-like_DNA-bd_sf"/>
</dbReference>
<evidence type="ECO:0000313" key="7">
    <source>
        <dbReference type="Proteomes" id="UP001225356"/>
    </source>
</evidence>
<dbReference type="InterPro" id="IPR000847">
    <property type="entry name" value="LysR_HTH_N"/>
</dbReference>
<evidence type="ECO:0000256" key="1">
    <source>
        <dbReference type="ARBA" id="ARBA00009437"/>
    </source>
</evidence>
<dbReference type="RefSeq" id="WP_307558356.1">
    <property type="nucleotide sequence ID" value="NZ_JAUSQU010000001.1"/>
</dbReference>
<dbReference type="InterPro" id="IPR036390">
    <property type="entry name" value="WH_DNA-bd_sf"/>
</dbReference>
<name>A0ABT9QAX9_9ACTN</name>
<dbReference type="Gene3D" id="3.40.190.290">
    <property type="match status" value="1"/>
</dbReference>
<protein>
    <submittedName>
        <fullName evidence="6">DNA-binding transcriptional LysR family regulator</fullName>
    </submittedName>
</protein>
<proteinExistence type="inferred from homology"/>
<evidence type="ECO:0000259" key="5">
    <source>
        <dbReference type="PROSITE" id="PS50931"/>
    </source>
</evidence>
<keyword evidence="2" id="KW-0805">Transcription regulation</keyword>
<evidence type="ECO:0000256" key="2">
    <source>
        <dbReference type="ARBA" id="ARBA00023015"/>
    </source>
</evidence>
<feature type="domain" description="HTH lysR-type" evidence="5">
    <location>
        <begin position="3"/>
        <end position="60"/>
    </location>
</feature>
<dbReference type="PROSITE" id="PS50931">
    <property type="entry name" value="HTH_LYSR"/>
    <property type="match status" value="1"/>
</dbReference>
<dbReference type="Pfam" id="PF03466">
    <property type="entry name" value="LysR_substrate"/>
    <property type="match status" value="1"/>
</dbReference>
<dbReference type="PANTHER" id="PTHR30346:SF30">
    <property type="entry name" value="SMALL NEUTRAL PROTEASE REGULATORY PROTEIN"/>
    <property type="match status" value="1"/>
</dbReference>
<dbReference type="Gene3D" id="1.10.10.10">
    <property type="entry name" value="Winged helix-like DNA-binding domain superfamily/Winged helix DNA-binding domain"/>
    <property type="match status" value="1"/>
</dbReference>
<sequence length="320" mass="35050">MELEIRHLRVICAIADHGSLTRAATALALTQPGLSAQLGRIEIMLGGRLFDRRHEGVTPTEFGEMVLTRARALLPSVDELLNTTATAARGERGTRRVRLGSVNAPLLGGLITAVEELVHGAQITSRAWRSPLTLVDDVAAGRLEAAVVGDSPGYELGPRTGVVLHPVVTEPVFALLPADHPLAVLDEVSLHRLAEEDWAVPEPNDDRTREYWSSALALTGVQARTPYEAEGRLLIDIVRAGRAVSLCQATFDEMPGIAVRPIAGNPLWYRHILTWHHKSPVAPFGDAIAQRVTDQYTANCRLSPVYARWRERHHRTAITE</sequence>
<dbReference type="PANTHER" id="PTHR30346">
    <property type="entry name" value="TRANSCRIPTIONAL DUAL REGULATOR HCAR-RELATED"/>
    <property type="match status" value="1"/>
</dbReference>
<keyword evidence="4" id="KW-0804">Transcription</keyword>
<reference evidence="6 7" key="1">
    <citation type="submission" date="2023-07" db="EMBL/GenBank/DDBJ databases">
        <title>Sequencing the genomes of 1000 actinobacteria strains.</title>
        <authorList>
            <person name="Klenk H.-P."/>
        </authorList>
    </citation>
    <scope>NUCLEOTIDE SEQUENCE [LARGE SCALE GENOMIC DNA]</scope>
    <source>
        <strain evidence="6 7">DSM 46740</strain>
    </source>
</reference>
<dbReference type="SUPFAM" id="SSF53850">
    <property type="entry name" value="Periplasmic binding protein-like II"/>
    <property type="match status" value="1"/>
</dbReference>
<gene>
    <name evidence="6" type="ORF">J2853_003109</name>
</gene>
<evidence type="ECO:0000313" key="6">
    <source>
        <dbReference type="EMBL" id="MDP9843898.1"/>
    </source>
</evidence>
<comment type="caution">
    <text evidence="6">The sequence shown here is derived from an EMBL/GenBank/DDBJ whole genome shotgun (WGS) entry which is preliminary data.</text>
</comment>
<dbReference type="Proteomes" id="UP001225356">
    <property type="component" value="Unassembled WGS sequence"/>
</dbReference>
<dbReference type="GO" id="GO:0003677">
    <property type="term" value="F:DNA binding"/>
    <property type="evidence" value="ECO:0007669"/>
    <property type="project" value="UniProtKB-KW"/>
</dbReference>
<evidence type="ECO:0000256" key="4">
    <source>
        <dbReference type="ARBA" id="ARBA00023163"/>
    </source>
</evidence>
<dbReference type="EMBL" id="JAUSQU010000001">
    <property type="protein sequence ID" value="MDP9843898.1"/>
    <property type="molecule type" value="Genomic_DNA"/>
</dbReference>